<dbReference type="EMBL" id="PZQS01000008">
    <property type="protein sequence ID" value="PVD25518.1"/>
    <property type="molecule type" value="Genomic_DNA"/>
</dbReference>
<comment type="caution">
    <text evidence="3">The sequence shown here is derived from an EMBL/GenBank/DDBJ whole genome shotgun (WGS) entry which is preliminary data.</text>
</comment>
<evidence type="ECO:0000256" key="1">
    <source>
        <dbReference type="SAM" id="MobiDB-lite"/>
    </source>
</evidence>
<sequence length="1013" mass="112718">MIGPLGQRVLDVSRTLADSDRGCLDSSIRIAQPPTFQRKTSTPSPVLVSLLPQQCLAPSSGAGQSFAAKSDCSSTTDMWCVCRLLCPRPPVQSELNVPDASVDSGSWTRQPAENVRQPAATMELATQETGQRDDSMLIWDLTASSEDVNENAREDDKKYYTNVDSTDASGKKASGTRSTGGAVEYQHEGLKEQLAMVEAMVHEMKVGFMAALEQLSCMQDGATCGTGATTSWEELNTTSKQHQLVELAKSVDNLRDDVTTLTGNVAQMTIIHHNLQRQINSIQVWQQTLIEELVSNGVLAEHARTTLSAVLDPEKQFGPKSNTVVQLPFDTSSIKNTETSQHTDLQDLAWCQGDHSRVTAAACKSLSLTQALAAHCQEIDANDSSEEDIDITVPRHNQSRQDDKKRRYLRHNWKASGKSVFYSNPTESAQRRQSVQEIVDAEQEYCMQLWNLINVYQLPLQDGRYMSSRHLCLLFPAPLGDLHTHHCHLLYSLKDRLQQWSFAGVVGDIFAKMVDSANNLLGLYQEYVESLPGSISCLRRQLMVSRSFRAFVKTQKESNANADLTTLLILPLQRIPKYMLQLQQVLRYTKEDHPDFYHLQFAVNKLQEFVERFSQEIAHTTCAISQDVQHLHASGSSCDVPGSQDSNVLHTPQAIFPQLQQASDTGLYLPTWLEQNALYHHKDTSRAQAGPVGEEPSLHSHSAAHSQPDLTYFSTMASASPFISKETVPQVHGLSTLPPSGDRSARLRRFKIKQCVEGRDGYFPPFQNQESLKHRPTSAIDFASQRVLQQRQEGEQTNVRPHSVLGQLNRSGGSKVMHVYSRVNLKPGNCDHQTSDSGMSSSSSTARRQLAQAFPQLIIGDKRLRNPVIDGKDFLLDYENNEEDDTRTADACSSGASLSNKSGSCHSQDVHDETDHSEDYSQEELVASLSRHLGGAGSDNILPVGGKARHNTLSTPVRFQQHLTPKYERKDFADKQERDLGRNMKHTLTGYHGVQTNVEIKQPVQYQSNNRLS</sequence>
<name>A0A2T7NWG6_POMCA</name>
<reference evidence="3 4" key="1">
    <citation type="submission" date="2018-04" db="EMBL/GenBank/DDBJ databases">
        <title>The genome of golden apple snail Pomacea canaliculata provides insight into stress tolerance and invasive adaptation.</title>
        <authorList>
            <person name="Liu C."/>
            <person name="Liu B."/>
            <person name="Ren Y."/>
            <person name="Zhang Y."/>
            <person name="Wang H."/>
            <person name="Li S."/>
            <person name="Jiang F."/>
            <person name="Yin L."/>
            <person name="Zhang G."/>
            <person name="Qian W."/>
            <person name="Fan W."/>
        </authorList>
    </citation>
    <scope>NUCLEOTIDE SEQUENCE [LARGE SCALE GENOMIC DNA]</scope>
    <source>
        <strain evidence="3">SZHN2017</strain>
        <tissue evidence="3">Muscle</tissue>
    </source>
</reference>
<dbReference type="PANTHER" id="PTHR46944">
    <property type="entry name" value="RHO GUANINE NUCLEOTIDE EXCHANGE FACTOR 33"/>
    <property type="match status" value="1"/>
</dbReference>
<feature type="region of interest" description="Disordered" evidence="1">
    <location>
        <begin position="885"/>
        <end position="922"/>
    </location>
</feature>
<dbReference type="InterPro" id="IPR035899">
    <property type="entry name" value="DBL_dom_sf"/>
</dbReference>
<keyword evidence="4" id="KW-1185">Reference proteome</keyword>
<dbReference type="SMART" id="SM00325">
    <property type="entry name" value="RhoGEF"/>
    <property type="match status" value="1"/>
</dbReference>
<feature type="compositionally biased region" description="Low complexity" evidence="1">
    <location>
        <begin position="891"/>
        <end position="905"/>
    </location>
</feature>
<dbReference type="Gene3D" id="1.20.900.10">
    <property type="entry name" value="Dbl homology (DH) domain"/>
    <property type="match status" value="1"/>
</dbReference>
<dbReference type="CDD" id="cd00160">
    <property type="entry name" value="RhoGEF"/>
    <property type="match status" value="1"/>
</dbReference>
<organism evidence="3 4">
    <name type="scientific">Pomacea canaliculata</name>
    <name type="common">Golden apple snail</name>
    <dbReference type="NCBI Taxonomy" id="400727"/>
    <lineage>
        <taxon>Eukaryota</taxon>
        <taxon>Metazoa</taxon>
        <taxon>Spiralia</taxon>
        <taxon>Lophotrochozoa</taxon>
        <taxon>Mollusca</taxon>
        <taxon>Gastropoda</taxon>
        <taxon>Caenogastropoda</taxon>
        <taxon>Architaenioglossa</taxon>
        <taxon>Ampullarioidea</taxon>
        <taxon>Ampullariidae</taxon>
        <taxon>Pomacea</taxon>
    </lineage>
</organism>
<feature type="domain" description="DH" evidence="2">
    <location>
        <begin position="430"/>
        <end position="616"/>
    </location>
</feature>
<feature type="region of interest" description="Disordered" evidence="1">
    <location>
        <begin position="95"/>
        <end position="115"/>
    </location>
</feature>
<dbReference type="Pfam" id="PF00621">
    <property type="entry name" value="RhoGEF"/>
    <property type="match status" value="1"/>
</dbReference>
<evidence type="ECO:0000259" key="2">
    <source>
        <dbReference type="PROSITE" id="PS50010"/>
    </source>
</evidence>
<dbReference type="GO" id="GO:0035556">
    <property type="term" value="P:intracellular signal transduction"/>
    <property type="evidence" value="ECO:0007669"/>
    <property type="project" value="InterPro"/>
</dbReference>
<protein>
    <recommendedName>
        <fullName evidence="2">DH domain-containing protein</fullName>
    </recommendedName>
</protein>
<feature type="region of interest" description="Disordered" evidence="1">
    <location>
        <begin position="684"/>
        <end position="705"/>
    </location>
</feature>
<dbReference type="InterPro" id="IPR001331">
    <property type="entry name" value="GDS_CDC24_CS"/>
</dbReference>
<accession>A0A2T7NWG6</accession>
<proteinExistence type="predicted"/>
<dbReference type="PANTHER" id="PTHR46944:SF1">
    <property type="entry name" value="RHO GUANINE NUCLEOTIDE EXCHANGE FACTOR 33"/>
    <property type="match status" value="1"/>
</dbReference>
<dbReference type="InterPro" id="IPR042849">
    <property type="entry name" value="ARHGEF33"/>
</dbReference>
<dbReference type="OrthoDB" id="245697at2759"/>
<dbReference type="STRING" id="400727.A0A2T7NWG6"/>
<evidence type="ECO:0000313" key="4">
    <source>
        <dbReference type="Proteomes" id="UP000245119"/>
    </source>
</evidence>
<gene>
    <name evidence="3" type="ORF">C0Q70_13174</name>
</gene>
<dbReference type="SUPFAM" id="SSF48065">
    <property type="entry name" value="DBL homology domain (DH-domain)"/>
    <property type="match status" value="1"/>
</dbReference>
<feature type="compositionally biased region" description="Low complexity" evidence="1">
    <location>
        <begin position="835"/>
        <end position="844"/>
    </location>
</feature>
<dbReference type="AlphaFoldDB" id="A0A2T7NWG6"/>
<feature type="region of interest" description="Disordered" evidence="1">
    <location>
        <begin position="825"/>
        <end position="847"/>
    </location>
</feature>
<dbReference type="GO" id="GO:0005085">
    <property type="term" value="F:guanyl-nucleotide exchange factor activity"/>
    <property type="evidence" value="ECO:0007669"/>
    <property type="project" value="InterPro"/>
</dbReference>
<dbReference type="PROSITE" id="PS50010">
    <property type="entry name" value="DH_2"/>
    <property type="match status" value="1"/>
</dbReference>
<feature type="compositionally biased region" description="Basic and acidic residues" evidence="1">
    <location>
        <begin position="908"/>
        <end position="919"/>
    </location>
</feature>
<dbReference type="PROSITE" id="PS00741">
    <property type="entry name" value="DH_1"/>
    <property type="match status" value="1"/>
</dbReference>
<evidence type="ECO:0000313" key="3">
    <source>
        <dbReference type="EMBL" id="PVD25518.1"/>
    </source>
</evidence>
<dbReference type="InterPro" id="IPR000219">
    <property type="entry name" value="DH_dom"/>
</dbReference>
<dbReference type="Proteomes" id="UP000245119">
    <property type="component" value="Linkage Group LG8"/>
</dbReference>